<keyword evidence="1" id="KW-0812">Transmembrane</keyword>
<evidence type="ECO:0000313" key="2">
    <source>
        <dbReference type="EMBL" id="CAI0383971.1"/>
    </source>
</evidence>
<dbReference type="EMBL" id="CAMGYJ010000002">
    <property type="protein sequence ID" value="CAI0383971.1"/>
    <property type="molecule type" value="Genomic_DNA"/>
</dbReference>
<organism evidence="2 3">
    <name type="scientific">Linum tenue</name>
    <dbReference type="NCBI Taxonomy" id="586396"/>
    <lineage>
        <taxon>Eukaryota</taxon>
        <taxon>Viridiplantae</taxon>
        <taxon>Streptophyta</taxon>
        <taxon>Embryophyta</taxon>
        <taxon>Tracheophyta</taxon>
        <taxon>Spermatophyta</taxon>
        <taxon>Magnoliopsida</taxon>
        <taxon>eudicotyledons</taxon>
        <taxon>Gunneridae</taxon>
        <taxon>Pentapetalae</taxon>
        <taxon>rosids</taxon>
        <taxon>fabids</taxon>
        <taxon>Malpighiales</taxon>
        <taxon>Linaceae</taxon>
        <taxon>Linum</taxon>
    </lineage>
</organism>
<protein>
    <submittedName>
        <fullName evidence="2">Uncharacterized protein</fullName>
    </submittedName>
</protein>
<dbReference type="Proteomes" id="UP001154282">
    <property type="component" value="Unassembled WGS sequence"/>
</dbReference>
<evidence type="ECO:0000313" key="3">
    <source>
        <dbReference type="Proteomes" id="UP001154282"/>
    </source>
</evidence>
<accession>A0AAV0HF67</accession>
<keyword evidence="1" id="KW-0472">Membrane</keyword>
<reference evidence="2" key="1">
    <citation type="submission" date="2022-08" db="EMBL/GenBank/DDBJ databases">
        <authorList>
            <person name="Gutierrez-Valencia J."/>
        </authorList>
    </citation>
    <scope>NUCLEOTIDE SEQUENCE</scope>
</reference>
<keyword evidence="3" id="KW-1185">Reference proteome</keyword>
<gene>
    <name evidence="2" type="ORF">LITE_LOCUS4226</name>
</gene>
<sequence length="102" mass="12288">MKLPRHLQMKLAFLSWRLVRKVQPMLRRLLWQCLLTLRREWQVSQHQMLESHQSCRYVDSQLTRSLAAVRLSSHLVGDWQQHRMCRIGFLLVVALIIIHSLY</sequence>
<keyword evidence="1" id="KW-1133">Transmembrane helix</keyword>
<proteinExistence type="predicted"/>
<dbReference type="AlphaFoldDB" id="A0AAV0HF67"/>
<feature type="transmembrane region" description="Helical" evidence="1">
    <location>
        <begin position="84"/>
        <end position="101"/>
    </location>
</feature>
<name>A0AAV0HF67_9ROSI</name>
<evidence type="ECO:0000256" key="1">
    <source>
        <dbReference type="SAM" id="Phobius"/>
    </source>
</evidence>
<comment type="caution">
    <text evidence="2">The sequence shown here is derived from an EMBL/GenBank/DDBJ whole genome shotgun (WGS) entry which is preliminary data.</text>
</comment>